<accession>A0A1R3FYM8</accession>
<organism evidence="1 2">
    <name type="scientific">Corchorus capsularis</name>
    <name type="common">Jute</name>
    <dbReference type="NCBI Taxonomy" id="210143"/>
    <lineage>
        <taxon>Eukaryota</taxon>
        <taxon>Viridiplantae</taxon>
        <taxon>Streptophyta</taxon>
        <taxon>Embryophyta</taxon>
        <taxon>Tracheophyta</taxon>
        <taxon>Spermatophyta</taxon>
        <taxon>Magnoliopsida</taxon>
        <taxon>eudicotyledons</taxon>
        <taxon>Gunneridae</taxon>
        <taxon>Pentapetalae</taxon>
        <taxon>rosids</taxon>
        <taxon>malvids</taxon>
        <taxon>Malvales</taxon>
        <taxon>Malvaceae</taxon>
        <taxon>Grewioideae</taxon>
        <taxon>Apeibeae</taxon>
        <taxon>Corchorus</taxon>
    </lineage>
</organism>
<proteinExistence type="predicted"/>
<gene>
    <name evidence="1" type="ORF">CCACVL1_30145</name>
</gene>
<dbReference type="Gramene" id="OMO50925">
    <property type="protein sequence ID" value="OMO50925"/>
    <property type="gene ID" value="CCACVL1_30145"/>
</dbReference>
<dbReference type="Proteomes" id="UP000188268">
    <property type="component" value="Unassembled WGS sequence"/>
</dbReference>
<dbReference type="AlphaFoldDB" id="A0A1R3FYM8"/>
<keyword evidence="2" id="KW-1185">Reference proteome</keyword>
<comment type="caution">
    <text evidence="1">The sequence shown here is derived from an EMBL/GenBank/DDBJ whole genome shotgun (WGS) entry which is preliminary data.</text>
</comment>
<evidence type="ECO:0000313" key="2">
    <source>
        <dbReference type="Proteomes" id="UP000188268"/>
    </source>
</evidence>
<dbReference type="EMBL" id="AWWV01016008">
    <property type="protein sequence ID" value="OMO50925.1"/>
    <property type="molecule type" value="Genomic_DNA"/>
</dbReference>
<reference evidence="1 2" key="1">
    <citation type="submission" date="2013-09" db="EMBL/GenBank/DDBJ databases">
        <title>Corchorus capsularis genome sequencing.</title>
        <authorList>
            <person name="Alam M."/>
            <person name="Haque M.S."/>
            <person name="Islam M.S."/>
            <person name="Emdad E.M."/>
            <person name="Islam M.M."/>
            <person name="Ahmed B."/>
            <person name="Halim A."/>
            <person name="Hossen Q.M.M."/>
            <person name="Hossain M.Z."/>
            <person name="Ahmed R."/>
            <person name="Khan M.M."/>
            <person name="Islam R."/>
            <person name="Rashid M.M."/>
            <person name="Khan S.A."/>
            <person name="Rahman M.S."/>
            <person name="Alam M."/>
        </authorList>
    </citation>
    <scope>NUCLEOTIDE SEQUENCE [LARGE SCALE GENOMIC DNA]</scope>
    <source>
        <strain evidence="2">cv. CVL-1</strain>
        <tissue evidence="1">Whole seedling</tissue>
    </source>
</reference>
<evidence type="ECO:0000313" key="1">
    <source>
        <dbReference type="EMBL" id="OMO50925.1"/>
    </source>
</evidence>
<sequence>MGPCHYSFASSGMQRRNLSWRYHKSNPVMRERYDAVKAHYLTSRTKRVEADYQWAPPEQPAVQAKSS</sequence>
<protein>
    <submittedName>
        <fullName evidence="1">Uncharacterized protein</fullName>
    </submittedName>
</protein>
<name>A0A1R3FYM8_COCAP</name>